<evidence type="ECO:0000256" key="1">
    <source>
        <dbReference type="ARBA" id="ARBA00003314"/>
    </source>
</evidence>
<evidence type="ECO:0000256" key="3">
    <source>
        <dbReference type="ARBA" id="ARBA00022490"/>
    </source>
</evidence>
<accession>A0A4V6N9K8</accession>
<dbReference type="InterPro" id="IPR023457">
    <property type="entry name" value="Met-tRNA_synth_2"/>
</dbReference>
<name>A0A4V6N9K8_9MOLU</name>
<keyword evidence="8 9" id="KW-0030">Aminoacyl-tRNA synthetase</keyword>
<evidence type="ECO:0000313" key="13">
    <source>
        <dbReference type="Proteomes" id="UP000294192"/>
    </source>
</evidence>
<comment type="caution">
    <text evidence="12">The sequence shown here is derived from an EMBL/GenBank/DDBJ whole genome shotgun (WGS) entry which is preliminary data.</text>
</comment>
<dbReference type="SUPFAM" id="SSF52374">
    <property type="entry name" value="Nucleotidylyl transferase"/>
    <property type="match status" value="1"/>
</dbReference>
<dbReference type="PRINTS" id="PR01041">
    <property type="entry name" value="TRNASYNTHMET"/>
</dbReference>
<feature type="transmembrane region" description="Helical" evidence="10">
    <location>
        <begin position="449"/>
        <end position="468"/>
    </location>
</feature>
<organism evidence="12 13">
    <name type="scientific">Mycoplasma marinum</name>
    <dbReference type="NCBI Taxonomy" id="1937190"/>
    <lineage>
        <taxon>Bacteria</taxon>
        <taxon>Bacillati</taxon>
        <taxon>Mycoplasmatota</taxon>
        <taxon>Mollicutes</taxon>
        <taxon>Mycoplasmataceae</taxon>
        <taxon>Mycoplasma</taxon>
    </lineage>
</organism>
<dbReference type="RefSeq" id="WP_131598631.1">
    <property type="nucleotide sequence ID" value="NZ_CBDBYK010000001.1"/>
</dbReference>
<comment type="subcellular location">
    <subcellularLocation>
        <location evidence="2 9">Cytoplasm</location>
    </subcellularLocation>
</comment>
<dbReference type="HAMAP" id="MF_01228">
    <property type="entry name" value="Met_tRNA_synth_type2"/>
    <property type="match status" value="1"/>
</dbReference>
<dbReference type="Gene3D" id="1.10.730.10">
    <property type="entry name" value="Isoleucyl-tRNA Synthetase, Domain 1"/>
    <property type="match status" value="1"/>
</dbReference>
<keyword evidence="7 9" id="KW-0648">Protein biosynthesis</keyword>
<feature type="short sequence motif" description="'KMSKS' region" evidence="9">
    <location>
        <begin position="305"/>
        <end position="309"/>
    </location>
</feature>
<evidence type="ECO:0000256" key="6">
    <source>
        <dbReference type="ARBA" id="ARBA00022840"/>
    </source>
</evidence>
<keyword evidence="13" id="KW-1185">Reference proteome</keyword>
<dbReference type="PANTHER" id="PTHR43326">
    <property type="entry name" value="METHIONYL-TRNA SYNTHETASE"/>
    <property type="match status" value="1"/>
</dbReference>
<feature type="domain" description="Methionyl/Leucyl tRNA synthetase" evidence="11">
    <location>
        <begin position="8"/>
        <end position="368"/>
    </location>
</feature>
<dbReference type="Gene3D" id="2.170.220.10">
    <property type="match status" value="1"/>
</dbReference>
<keyword evidence="4 9" id="KW-0436">Ligase</keyword>
<comment type="function">
    <text evidence="1 9">Is required not only for elongation of protein synthesis but also for the initiation of all mRNA translation through initiator tRNA(fMet) aminoacylation.</text>
</comment>
<dbReference type="InterPro" id="IPR041872">
    <property type="entry name" value="Anticodon_Met"/>
</dbReference>
<dbReference type="GO" id="GO:0005737">
    <property type="term" value="C:cytoplasm"/>
    <property type="evidence" value="ECO:0007669"/>
    <property type="project" value="UniProtKB-SubCell"/>
</dbReference>
<comment type="subunit">
    <text evidence="9">Monomer.</text>
</comment>
<keyword evidence="10" id="KW-0812">Transmembrane</keyword>
<dbReference type="NCBIfam" id="NF008900">
    <property type="entry name" value="PRK12267.1"/>
    <property type="match status" value="1"/>
</dbReference>
<evidence type="ECO:0000256" key="2">
    <source>
        <dbReference type="ARBA" id="ARBA00004496"/>
    </source>
</evidence>
<dbReference type="CDD" id="cd00814">
    <property type="entry name" value="MetRS_core"/>
    <property type="match status" value="1"/>
</dbReference>
<dbReference type="InterPro" id="IPR014758">
    <property type="entry name" value="Met-tRNA_synth"/>
</dbReference>
<dbReference type="GO" id="GO:0005524">
    <property type="term" value="F:ATP binding"/>
    <property type="evidence" value="ECO:0007669"/>
    <property type="project" value="UniProtKB-UniRule"/>
</dbReference>
<dbReference type="PANTHER" id="PTHR43326:SF1">
    <property type="entry name" value="METHIONINE--TRNA LIGASE, MITOCHONDRIAL"/>
    <property type="match status" value="1"/>
</dbReference>
<dbReference type="PROSITE" id="PS00178">
    <property type="entry name" value="AA_TRNA_LIGASE_I"/>
    <property type="match status" value="1"/>
</dbReference>
<evidence type="ECO:0000256" key="5">
    <source>
        <dbReference type="ARBA" id="ARBA00022741"/>
    </source>
</evidence>
<feature type="short sequence motif" description="'HIGH' region" evidence="9">
    <location>
        <begin position="14"/>
        <end position="24"/>
    </location>
</feature>
<dbReference type="Pfam" id="PF09334">
    <property type="entry name" value="tRNA-synt_1g"/>
    <property type="match status" value="1"/>
</dbReference>
<proteinExistence type="inferred from homology"/>
<evidence type="ECO:0000256" key="8">
    <source>
        <dbReference type="ARBA" id="ARBA00023146"/>
    </source>
</evidence>
<keyword evidence="10" id="KW-0472">Membrane</keyword>
<keyword evidence="10" id="KW-1133">Transmembrane helix</keyword>
<reference evidence="12 13" key="1">
    <citation type="submission" date="2018-02" db="EMBL/GenBank/DDBJ databases">
        <title>Mycoplasma marinum and Mycoplasma todarodis sp. nov., moderately halophilic and psychrotolerant mycoplasmas isolated from cephalopods.</title>
        <authorList>
            <person name="Viver T."/>
        </authorList>
    </citation>
    <scope>NUCLEOTIDE SEQUENCE [LARGE SCALE GENOMIC DNA]</scope>
    <source>
        <strain evidence="12 13">PE</strain>
    </source>
</reference>
<dbReference type="InterPro" id="IPR015413">
    <property type="entry name" value="Methionyl/Leucyl_tRNA_Synth"/>
</dbReference>
<dbReference type="InterPro" id="IPR001412">
    <property type="entry name" value="aa-tRNA-synth_I_CS"/>
</dbReference>
<dbReference type="AlphaFoldDB" id="A0A4V6N9K8"/>
<dbReference type="GO" id="GO:0006431">
    <property type="term" value="P:methionyl-tRNA aminoacylation"/>
    <property type="evidence" value="ECO:0007669"/>
    <property type="project" value="UniProtKB-UniRule"/>
</dbReference>
<comment type="similarity">
    <text evidence="9">Belongs to the class-I aminoacyl-tRNA synthetase family. MetG type 2B subfamily.</text>
</comment>
<keyword evidence="3 9" id="KW-0963">Cytoplasm</keyword>
<dbReference type="InterPro" id="IPR033911">
    <property type="entry name" value="MetRS_core"/>
</dbReference>
<comment type="catalytic activity">
    <reaction evidence="9">
        <text>tRNA(Met) + L-methionine + ATP = L-methionyl-tRNA(Met) + AMP + diphosphate</text>
        <dbReference type="Rhea" id="RHEA:13481"/>
        <dbReference type="Rhea" id="RHEA-COMP:9667"/>
        <dbReference type="Rhea" id="RHEA-COMP:9698"/>
        <dbReference type="ChEBI" id="CHEBI:30616"/>
        <dbReference type="ChEBI" id="CHEBI:33019"/>
        <dbReference type="ChEBI" id="CHEBI:57844"/>
        <dbReference type="ChEBI" id="CHEBI:78442"/>
        <dbReference type="ChEBI" id="CHEBI:78530"/>
        <dbReference type="ChEBI" id="CHEBI:456215"/>
        <dbReference type="EC" id="6.1.1.10"/>
    </reaction>
</comment>
<dbReference type="Proteomes" id="UP000294192">
    <property type="component" value="Unassembled WGS sequence"/>
</dbReference>
<dbReference type="FunFam" id="2.170.220.10:FF:000002">
    <property type="entry name" value="Methionine--tRNA ligase"/>
    <property type="match status" value="1"/>
</dbReference>
<sequence>MPKNKTFYITTPIFYPSGKLHIGHAYTTSIAWTIRNYKKLRGYDAKLLTGADEHGQKIQQKALENKISEQQYVDNMSGIFQELWNKIEIDFDYYSRTTNKSHEESVQKIFTKLLNENIIYKGSYKGLYSIQDEEFFTKTQADEKEGEYFHPTSGHKLEEVEEESYFLKISLFSDWLDKQFDKPNFVRPNKIIKELRSNFIEKGLEDLSVTRTSFSWGVSVKEDPKHVIYVWLDALTNYINTLGYATENEEEYNKYWVNGDEKVHLVGKEITRFHCIYWPIILKALKIPQPTTILSHGWIITPEGKMSKSKGNVIDPLELIEEYGAETLKYFLVSQISMGQDGVFDREILKNSYNANLANNFGNLLSRTVAMTLQSFDKPIIFKEPELEIDLEILNLIKSSKEEYIKYFDDFNLSKAFEVANKLSKSLNGFVDKTAPWKLKEDKDRLGQILLILQNGIYAVATFLSVVIPKKAAKALEQLQLKELSFEQIDNFKKFDKTLVKKGEVLFQRIK</sequence>
<evidence type="ECO:0000256" key="4">
    <source>
        <dbReference type="ARBA" id="ARBA00022598"/>
    </source>
</evidence>
<evidence type="ECO:0000313" key="12">
    <source>
        <dbReference type="EMBL" id="TCG11791.1"/>
    </source>
</evidence>
<keyword evidence="6 9" id="KW-0067">ATP-binding</keyword>
<protein>
    <recommendedName>
        <fullName evidence="9">Methionine--tRNA ligase</fullName>
        <ecNumber evidence="9">6.1.1.10</ecNumber>
    </recommendedName>
    <alternativeName>
        <fullName evidence="9">Methionyl-tRNA synthetase</fullName>
        <shortName evidence="9">MetRS</shortName>
    </alternativeName>
</protein>
<dbReference type="Gene3D" id="3.40.50.620">
    <property type="entry name" value="HUPs"/>
    <property type="match status" value="1"/>
</dbReference>
<dbReference type="InterPro" id="IPR009080">
    <property type="entry name" value="tRNAsynth_Ia_anticodon-bd"/>
</dbReference>
<evidence type="ECO:0000256" key="7">
    <source>
        <dbReference type="ARBA" id="ARBA00022917"/>
    </source>
</evidence>
<dbReference type="NCBIfam" id="TIGR00398">
    <property type="entry name" value="metG"/>
    <property type="match status" value="1"/>
</dbReference>
<dbReference type="InterPro" id="IPR014729">
    <property type="entry name" value="Rossmann-like_a/b/a_fold"/>
</dbReference>
<dbReference type="GO" id="GO:0004825">
    <property type="term" value="F:methionine-tRNA ligase activity"/>
    <property type="evidence" value="ECO:0007669"/>
    <property type="project" value="UniProtKB-UniRule"/>
</dbReference>
<dbReference type="CDD" id="cd07957">
    <property type="entry name" value="Anticodon_Ia_Met"/>
    <property type="match status" value="1"/>
</dbReference>
<gene>
    <name evidence="9" type="primary">metG</name>
    <name evidence="12" type="ORF">C4B24_01425</name>
</gene>
<evidence type="ECO:0000259" key="11">
    <source>
        <dbReference type="Pfam" id="PF09334"/>
    </source>
</evidence>
<evidence type="ECO:0000256" key="9">
    <source>
        <dbReference type="HAMAP-Rule" id="MF_01228"/>
    </source>
</evidence>
<comment type="caution">
    <text evidence="9">Lacks conserved residue(s) required for the propagation of feature annotation.</text>
</comment>
<keyword evidence="5 9" id="KW-0547">Nucleotide-binding</keyword>
<evidence type="ECO:0000256" key="10">
    <source>
        <dbReference type="SAM" id="Phobius"/>
    </source>
</evidence>
<dbReference type="EMBL" id="PSZO01000003">
    <property type="protein sequence ID" value="TCG11791.1"/>
    <property type="molecule type" value="Genomic_DNA"/>
</dbReference>
<dbReference type="EC" id="6.1.1.10" evidence="9"/>
<dbReference type="SUPFAM" id="SSF47323">
    <property type="entry name" value="Anticodon-binding domain of a subclass of class I aminoacyl-tRNA synthetases"/>
    <property type="match status" value="1"/>
</dbReference>
<dbReference type="OrthoDB" id="9810191at2"/>